<evidence type="ECO:0000259" key="1">
    <source>
        <dbReference type="PROSITE" id="PS51192"/>
    </source>
</evidence>
<dbReference type="Gene3D" id="3.40.50.300">
    <property type="entry name" value="P-loop containing nucleotide triphosphate hydrolases"/>
    <property type="match status" value="1"/>
</dbReference>
<accession>A0A0F9HGH8</accession>
<dbReference type="AlphaFoldDB" id="A0A0F9HGH8"/>
<proteinExistence type="predicted"/>
<dbReference type="InterPro" id="IPR014001">
    <property type="entry name" value="Helicase_ATP-bd"/>
</dbReference>
<dbReference type="SMART" id="SM00487">
    <property type="entry name" value="DEXDc"/>
    <property type="match status" value="1"/>
</dbReference>
<name>A0A0F9HGH8_9ZZZZ</name>
<dbReference type="InterPro" id="IPR027417">
    <property type="entry name" value="P-loop_NTPase"/>
</dbReference>
<sequence>MTTLLIHNSQTEVVSTDEIALSLIEDLCSLRYEYFYRRKGMSQAKREVRDLKYFKKDFPWFPTGWVGKIALNLRRHGLEFTVDDLRVPPKKISLKILALPNNPWEHQDEALLAIQENGRGIVRVPTRGGKTLIMALSIAYFNVPTVVMVPNLTLLEQEYEVFAEVFGADKVGRLGGGHLDYERDIIVATIQTLHSRLEDFFTKLCIFNRTACVIFDECHHVNHGGYKLRNTYFEVAQRCTTA</sequence>
<dbReference type="GO" id="GO:0005524">
    <property type="term" value="F:ATP binding"/>
    <property type="evidence" value="ECO:0007669"/>
    <property type="project" value="InterPro"/>
</dbReference>
<dbReference type="InterPro" id="IPR051363">
    <property type="entry name" value="RLR_Helicase"/>
</dbReference>
<dbReference type="PANTHER" id="PTHR14074">
    <property type="entry name" value="HELICASE WITH DEATH DOMAIN-RELATED"/>
    <property type="match status" value="1"/>
</dbReference>
<feature type="domain" description="Helicase ATP-binding" evidence="1">
    <location>
        <begin position="111"/>
        <end position="242"/>
    </location>
</feature>
<dbReference type="Pfam" id="PF04851">
    <property type="entry name" value="ResIII"/>
    <property type="match status" value="1"/>
</dbReference>
<dbReference type="PANTHER" id="PTHR14074:SF16">
    <property type="entry name" value="ANTIVIRAL INNATE IMMUNE RESPONSE RECEPTOR RIG-I"/>
    <property type="match status" value="1"/>
</dbReference>
<dbReference type="GO" id="GO:0016787">
    <property type="term" value="F:hydrolase activity"/>
    <property type="evidence" value="ECO:0007669"/>
    <property type="project" value="InterPro"/>
</dbReference>
<organism evidence="2">
    <name type="scientific">marine sediment metagenome</name>
    <dbReference type="NCBI Taxonomy" id="412755"/>
    <lineage>
        <taxon>unclassified sequences</taxon>
        <taxon>metagenomes</taxon>
        <taxon>ecological metagenomes</taxon>
    </lineage>
</organism>
<dbReference type="PROSITE" id="PS51192">
    <property type="entry name" value="HELICASE_ATP_BIND_1"/>
    <property type="match status" value="1"/>
</dbReference>
<dbReference type="GO" id="GO:0005737">
    <property type="term" value="C:cytoplasm"/>
    <property type="evidence" value="ECO:0007669"/>
    <property type="project" value="TreeGrafter"/>
</dbReference>
<dbReference type="GO" id="GO:0003677">
    <property type="term" value="F:DNA binding"/>
    <property type="evidence" value="ECO:0007669"/>
    <property type="project" value="InterPro"/>
</dbReference>
<dbReference type="InterPro" id="IPR006935">
    <property type="entry name" value="Helicase/UvrB_N"/>
</dbReference>
<comment type="caution">
    <text evidence="2">The sequence shown here is derived from an EMBL/GenBank/DDBJ whole genome shotgun (WGS) entry which is preliminary data.</text>
</comment>
<protein>
    <recommendedName>
        <fullName evidence="1">Helicase ATP-binding domain-containing protein</fullName>
    </recommendedName>
</protein>
<dbReference type="EMBL" id="LAZR01022765">
    <property type="protein sequence ID" value="KKL80745.1"/>
    <property type="molecule type" value="Genomic_DNA"/>
</dbReference>
<dbReference type="SUPFAM" id="SSF52540">
    <property type="entry name" value="P-loop containing nucleoside triphosphate hydrolases"/>
    <property type="match status" value="1"/>
</dbReference>
<evidence type="ECO:0000313" key="2">
    <source>
        <dbReference type="EMBL" id="KKL80745.1"/>
    </source>
</evidence>
<reference evidence="2" key="1">
    <citation type="journal article" date="2015" name="Nature">
        <title>Complex archaea that bridge the gap between prokaryotes and eukaryotes.</title>
        <authorList>
            <person name="Spang A."/>
            <person name="Saw J.H."/>
            <person name="Jorgensen S.L."/>
            <person name="Zaremba-Niedzwiedzka K."/>
            <person name="Martijn J."/>
            <person name="Lind A.E."/>
            <person name="van Eijk R."/>
            <person name="Schleper C."/>
            <person name="Guy L."/>
            <person name="Ettema T.J."/>
        </authorList>
    </citation>
    <scope>NUCLEOTIDE SEQUENCE</scope>
</reference>
<gene>
    <name evidence="2" type="ORF">LCGC14_2001700</name>
</gene>